<dbReference type="Proteomes" id="UP000053859">
    <property type="component" value="Unassembled WGS sequence"/>
</dbReference>
<gene>
    <name evidence="2" type="ORF">SAZU_7598</name>
</gene>
<organism evidence="2 3">
    <name type="scientific">Streptomyces azureus</name>
    <dbReference type="NCBI Taxonomy" id="146537"/>
    <lineage>
        <taxon>Bacteria</taxon>
        <taxon>Bacillati</taxon>
        <taxon>Actinomycetota</taxon>
        <taxon>Actinomycetes</taxon>
        <taxon>Kitasatosporales</taxon>
        <taxon>Streptomycetaceae</taxon>
        <taxon>Streptomyces</taxon>
    </lineage>
</organism>
<keyword evidence="3" id="KW-1185">Reference proteome</keyword>
<sequence length="97" mass="10312">MEVCLVGAGPRGLSVLERLCAHERTSPRWGHVTVHVVDPGPPGSGQVWRPSQSRHLLMNTVASQVTVYTDASVSIAGPLEEGPSLYQWAKAIGPSAL</sequence>
<reference evidence="2" key="1">
    <citation type="journal article" date="2015" name="Genome Announc.">
        <title>Draft Genome Sequence of Thiostrepton-Producing Streptomyces azureus ATCC 14921.</title>
        <authorList>
            <person name="Sakihara K."/>
            <person name="Maeda J."/>
            <person name="Tashiro K."/>
            <person name="Fujino Y."/>
            <person name="Kuhara S."/>
            <person name="Ohshima T."/>
            <person name="Ogata S."/>
            <person name="Doi K."/>
        </authorList>
    </citation>
    <scope>NUCLEOTIDE SEQUENCE [LARGE SCALE GENOMIC DNA]</scope>
    <source>
        <strain evidence="2">ATCC14921</strain>
    </source>
</reference>
<dbReference type="InterPro" id="IPR038732">
    <property type="entry name" value="HpyO/CreE_NAD-binding"/>
</dbReference>
<dbReference type="Pfam" id="PF13454">
    <property type="entry name" value="NAD_binding_9"/>
    <property type="match status" value="1"/>
</dbReference>
<feature type="non-terminal residue" evidence="2">
    <location>
        <position position="97"/>
    </location>
</feature>
<dbReference type="EMBL" id="DF968476">
    <property type="protein sequence ID" value="GAP52719.1"/>
    <property type="molecule type" value="Genomic_DNA"/>
</dbReference>
<evidence type="ECO:0000313" key="3">
    <source>
        <dbReference type="Proteomes" id="UP000053859"/>
    </source>
</evidence>
<evidence type="ECO:0000259" key="1">
    <source>
        <dbReference type="Pfam" id="PF13454"/>
    </source>
</evidence>
<dbReference type="AlphaFoldDB" id="A0A0K8PZ35"/>
<name>A0A0K8PZ35_STRAJ</name>
<protein>
    <submittedName>
        <fullName evidence="2">FAD binding domain-containing protein</fullName>
    </submittedName>
</protein>
<proteinExistence type="predicted"/>
<evidence type="ECO:0000313" key="2">
    <source>
        <dbReference type="EMBL" id="GAP52719.1"/>
    </source>
</evidence>
<feature type="domain" description="FAD-dependent urate hydroxylase HpyO/Asp monooxygenase CreE-like FAD/NAD(P)-binding" evidence="1">
    <location>
        <begin position="5"/>
        <end position="92"/>
    </location>
</feature>
<dbReference type="OrthoDB" id="3653265at2"/>
<accession>A0A0K8PZ35</accession>